<feature type="region of interest" description="Disordered" evidence="2">
    <location>
        <begin position="563"/>
        <end position="595"/>
    </location>
</feature>
<dbReference type="Proteomes" id="UP001329825">
    <property type="component" value="Chromosome 1"/>
</dbReference>
<keyword evidence="4" id="KW-1185">Reference proteome</keyword>
<feature type="coiled-coil region" evidence="1">
    <location>
        <begin position="489"/>
        <end position="516"/>
    </location>
</feature>
<evidence type="ECO:0000256" key="1">
    <source>
        <dbReference type="SAM" id="Coils"/>
    </source>
</evidence>
<feature type="coiled-coil region" evidence="1">
    <location>
        <begin position="189"/>
        <end position="323"/>
    </location>
</feature>
<evidence type="ECO:0000313" key="4">
    <source>
        <dbReference type="Proteomes" id="UP001329825"/>
    </source>
</evidence>
<feature type="coiled-coil region" evidence="1">
    <location>
        <begin position="362"/>
        <end position="413"/>
    </location>
</feature>
<dbReference type="GeneID" id="87952392"/>
<gene>
    <name evidence="3" type="ORF">IL334_000261</name>
</gene>
<organism evidence="3 4">
    <name type="scientific">Kwoniella shivajii</name>
    <dbReference type="NCBI Taxonomy" id="564305"/>
    <lineage>
        <taxon>Eukaryota</taxon>
        <taxon>Fungi</taxon>
        <taxon>Dikarya</taxon>
        <taxon>Basidiomycota</taxon>
        <taxon>Agaricomycotina</taxon>
        <taxon>Tremellomycetes</taxon>
        <taxon>Tremellales</taxon>
        <taxon>Cryptococcaceae</taxon>
        <taxon>Kwoniella</taxon>
    </lineage>
</organism>
<accession>A0ABZ1CNN4</accession>
<sequence length="595" mass="68098">MHEAEQRVRTPPSPHRGPDLTLSSKTPRDTMETIPQTHKEHDKGQPTSTVHVSGQIPGFTYQYPEELGSGEVKESGNATVSTPIMTVNVVPLTPPSTAALYSPQVPSTAPQSPTSNILSTHNEELISQVVRLQEELKIVRYQRHEEGSSKEQQIQQNNTQIAQMNEQIKIAYAIITKNKETERQHQWNMSQAKLDLYQAREKLMKEKERNRGGMKYLEQMSVLKKERNELKDQLEKHRNDQQTEPLSSVVETLMKDIGKLEERLEQYKNIESERDDIKKENTRLNVLLVNLQEDIKAADTTYVDKIAEQVKICEEERDRAKSAWTKCSELRRQSQVTKEELTSMTAQCLVLSIEKEEFGRVKRQLESTIEEKMKQSAILQIKEAEIVELQKNMQEGDIEVKRLKEAIKKIQMKNAKLKPSSLMVKRTCRPIHPHPLSLVQALPRPLVANTKSIDSAEIQPTCAIERSDKNKTVSEDIPLRVSFVTKSRYDNLERELEECKQTIKNLQARLQNSNDHPASVQQKLLSSEPQQIAQTYGQRFTQAMAELRGFKRKYEECWAWTSEKRCTSKADSCGHSQSGDASGEMNTDAEERTGQ</sequence>
<keyword evidence="1" id="KW-0175">Coiled coil</keyword>
<evidence type="ECO:0000256" key="2">
    <source>
        <dbReference type="SAM" id="MobiDB-lite"/>
    </source>
</evidence>
<dbReference type="EMBL" id="CP141881">
    <property type="protein sequence ID" value="WRT63356.1"/>
    <property type="molecule type" value="Genomic_DNA"/>
</dbReference>
<reference evidence="3 4" key="1">
    <citation type="submission" date="2024-01" db="EMBL/GenBank/DDBJ databases">
        <title>Comparative genomics of Cryptococcus and Kwoniella reveals pathogenesis evolution and contrasting modes of karyotype evolution via chromosome fusion or intercentromeric recombination.</title>
        <authorList>
            <person name="Coelho M.A."/>
            <person name="David-Palma M."/>
            <person name="Shea T."/>
            <person name="Bowers K."/>
            <person name="McGinley-Smith S."/>
            <person name="Mohammad A.W."/>
            <person name="Gnirke A."/>
            <person name="Yurkov A.M."/>
            <person name="Nowrousian M."/>
            <person name="Sun S."/>
            <person name="Cuomo C.A."/>
            <person name="Heitman J."/>
        </authorList>
    </citation>
    <scope>NUCLEOTIDE SEQUENCE [LARGE SCALE GENOMIC DNA]</scope>
    <source>
        <strain evidence="3">CBS 11374</strain>
    </source>
</reference>
<evidence type="ECO:0000313" key="3">
    <source>
        <dbReference type="EMBL" id="WRT63356.1"/>
    </source>
</evidence>
<protein>
    <submittedName>
        <fullName evidence="3">Uncharacterized protein</fullName>
    </submittedName>
</protein>
<name>A0ABZ1CNN4_9TREE</name>
<proteinExistence type="predicted"/>
<dbReference type="RefSeq" id="XP_062788096.1">
    <property type="nucleotide sequence ID" value="XM_062932045.1"/>
</dbReference>
<feature type="region of interest" description="Disordered" evidence="2">
    <location>
        <begin position="1"/>
        <end position="55"/>
    </location>
</feature>
<feature type="compositionally biased region" description="Basic and acidic residues" evidence="2">
    <location>
        <begin position="26"/>
        <end position="44"/>
    </location>
</feature>